<dbReference type="GO" id="GO:0006412">
    <property type="term" value="P:translation"/>
    <property type="evidence" value="ECO:0007669"/>
    <property type="project" value="InterPro"/>
</dbReference>
<dbReference type="InterPro" id="IPR013810">
    <property type="entry name" value="Ribosomal_uS5_N"/>
</dbReference>
<dbReference type="GO" id="GO:0005840">
    <property type="term" value="C:ribosome"/>
    <property type="evidence" value="ECO:0007669"/>
    <property type="project" value="UniProtKB-KW"/>
</dbReference>
<dbReference type="GO" id="GO:0003723">
    <property type="term" value="F:RNA binding"/>
    <property type="evidence" value="ECO:0007669"/>
    <property type="project" value="InterPro"/>
</dbReference>
<dbReference type="EMBL" id="VSSQ01000017">
    <property type="protein sequence ID" value="MPL62425.1"/>
    <property type="molecule type" value="Genomic_DNA"/>
</dbReference>
<feature type="region of interest" description="Disordered" evidence="4">
    <location>
        <begin position="1"/>
        <end position="63"/>
    </location>
</feature>
<dbReference type="GO" id="GO:1990904">
    <property type="term" value="C:ribonucleoprotein complex"/>
    <property type="evidence" value="ECO:0007669"/>
    <property type="project" value="UniProtKB-KW"/>
</dbReference>
<dbReference type="PANTHER" id="PTHR48277:SF1">
    <property type="entry name" value="MITOCHONDRIAL RIBOSOMAL PROTEIN S5"/>
    <property type="match status" value="1"/>
</dbReference>
<dbReference type="PANTHER" id="PTHR48277">
    <property type="entry name" value="MITOCHONDRIAL RIBOSOMAL PROTEIN S5"/>
    <property type="match status" value="1"/>
</dbReference>
<reference evidence="6" key="1">
    <citation type="submission" date="2019-08" db="EMBL/GenBank/DDBJ databases">
        <authorList>
            <person name="Kucharzyk K."/>
            <person name="Murdoch R.W."/>
            <person name="Higgins S."/>
            <person name="Loffler F."/>
        </authorList>
    </citation>
    <scope>NUCLEOTIDE SEQUENCE</scope>
</reference>
<dbReference type="FunFam" id="3.30.230.10:FF:000002">
    <property type="entry name" value="30S ribosomal protein S5"/>
    <property type="match status" value="1"/>
</dbReference>
<accession>A0A644T668</accession>
<dbReference type="Pfam" id="PF03719">
    <property type="entry name" value="Ribosomal_S5_C"/>
    <property type="match status" value="1"/>
</dbReference>
<evidence type="ECO:0000256" key="1">
    <source>
        <dbReference type="ARBA" id="ARBA00008945"/>
    </source>
</evidence>
<dbReference type="SUPFAM" id="SSF54211">
    <property type="entry name" value="Ribosomal protein S5 domain 2-like"/>
    <property type="match status" value="1"/>
</dbReference>
<evidence type="ECO:0000256" key="4">
    <source>
        <dbReference type="SAM" id="MobiDB-lite"/>
    </source>
</evidence>
<dbReference type="SUPFAM" id="SSF54768">
    <property type="entry name" value="dsRNA-binding domain-like"/>
    <property type="match status" value="1"/>
</dbReference>
<evidence type="ECO:0000313" key="6">
    <source>
        <dbReference type="EMBL" id="MPL62425.1"/>
    </source>
</evidence>
<evidence type="ECO:0000256" key="3">
    <source>
        <dbReference type="ARBA" id="ARBA00023274"/>
    </source>
</evidence>
<dbReference type="InterPro" id="IPR005324">
    <property type="entry name" value="Ribosomal_uS5_C"/>
</dbReference>
<dbReference type="Gene3D" id="3.30.230.10">
    <property type="match status" value="1"/>
</dbReference>
<comment type="similarity">
    <text evidence="1">Belongs to the universal ribosomal protein uS5 family.</text>
</comment>
<dbReference type="Gene3D" id="3.30.160.20">
    <property type="match status" value="1"/>
</dbReference>
<dbReference type="GO" id="GO:0003735">
    <property type="term" value="F:structural constituent of ribosome"/>
    <property type="evidence" value="ECO:0007669"/>
    <property type="project" value="InterPro"/>
</dbReference>
<protein>
    <recommendedName>
        <fullName evidence="5">S5 DRBM domain-containing protein</fullName>
    </recommendedName>
</protein>
<dbReference type="GO" id="GO:0005737">
    <property type="term" value="C:cytoplasm"/>
    <property type="evidence" value="ECO:0007669"/>
    <property type="project" value="UniProtKB-ARBA"/>
</dbReference>
<organism evidence="6">
    <name type="scientific">bioreactor metagenome</name>
    <dbReference type="NCBI Taxonomy" id="1076179"/>
    <lineage>
        <taxon>unclassified sequences</taxon>
        <taxon>metagenomes</taxon>
        <taxon>ecological metagenomes</taxon>
    </lineage>
</organism>
<dbReference type="InterPro" id="IPR014721">
    <property type="entry name" value="Ribsml_uS5_D2-typ_fold_subgr"/>
</dbReference>
<gene>
    <name evidence="6" type="ORF">SDC9_08045</name>
</gene>
<feature type="domain" description="S5 DRBM" evidence="5">
    <location>
        <begin position="63"/>
        <end position="126"/>
    </location>
</feature>
<dbReference type="InterPro" id="IPR020568">
    <property type="entry name" value="Ribosomal_Su5_D2-typ_SF"/>
</dbReference>
<dbReference type="AlphaFoldDB" id="A0A644T668"/>
<dbReference type="PROSITE" id="PS50881">
    <property type="entry name" value="S5_DSRBD"/>
    <property type="match status" value="1"/>
</dbReference>
<keyword evidence="3" id="KW-0687">Ribonucleoprotein</keyword>
<dbReference type="InterPro" id="IPR000851">
    <property type="entry name" value="Ribosomal_uS5"/>
</dbReference>
<keyword evidence="2" id="KW-0689">Ribosomal protein</keyword>
<sequence>MSEIKKENVEEIEEALNEEVTEEEVETVSEEKSFPKRRGVGGRKPFSKSGGNRGRVPKEKPEFDSKTIDIRRVTRVVSGGRRFSLSVALVAGDRNGRIGFGTGKALDTQAAIEKAFKAARKNMMTLKLDKDNKLPHDVKVKYKSATLWLTPNKGKGIIAGSSARTILALAGVNDVTAKFHSGTKNKMNNARATMKALSVFTR</sequence>
<proteinExistence type="inferred from homology"/>
<dbReference type="Pfam" id="PF00333">
    <property type="entry name" value="Ribosomal_S5"/>
    <property type="match status" value="1"/>
</dbReference>
<name>A0A644T668_9ZZZZ</name>
<comment type="caution">
    <text evidence="6">The sequence shown here is derived from an EMBL/GenBank/DDBJ whole genome shotgun (WGS) entry which is preliminary data.</text>
</comment>
<evidence type="ECO:0000256" key="2">
    <source>
        <dbReference type="ARBA" id="ARBA00022980"/>
    </source>
</evidence>
<feature type="compositionally biased region" description="Acidic residues" evidence="4">
    <location>
        <begin position="10"/>
        <end position="28"/>
    </location>
</feature>
<evidence type="ECO:0000259" key="5">
    <source>
        <dbReference type="PROSITE" id="PS50881"/>
    </source>
</evidence>